<evidence type="ECO:0000313" key="6">
    <source>
        <dbReference type="Proteomes" id="UP001143474"/>
    </source>
</evidence>
<dbReference type="Pfam" id="PF18157">
    <property type="entry name" value="MID_pPIWI_RE"/>
    <property type="match status" value="1"/>
</dbReference>
<reference evidence="5" key="1">
    <citation type="journal article" date="2014" name="Int. J. Syst. Evol. Microbiol.">
        <title>Complete genome sequence of Corynebacterium casei LMG S-19264T (=DSM 44701T), isolated from a smear-ripened cheese.</title>
        <authorList>
            <consortium name="US DOE Joint Genome Institute (JGI-PGF)"/>
            <person name="Walter F."/>
            <person name="Albersmeier A."/>
            <person name="Kalinowski J."/>
            <person name="Ruckert C."/>
        </authorList>
    </citation>
    <scope>NUCLEOTIDE SEQUENCE</scope>
    <source>
        <strain evidence="5">VKM Ac-2007</strain>
    </source>
</reference>
<dbReference type="Pfam" id="PF13032">
    <property type="entry name" value="RNaseH_pPIWI_RE"/>
    <property type="match status" value="1"/>
</dbReference>
<comment type="caution">
    <text evidence="5">The sequence shown here is derived from an EMBL/GenBank/DDBJ whole genome shotgun (WGS) entry which is preliminary data.</text>
</comment>
<sequence length="842" mass="91354">MMTTAAFRLPRNLLGEVWVYPLPPTLGTALEELNGRWRRNGRNGEHASAPRASLATALSAVTGQPVIILPDPRPGVDGPWLITTAPIEPSALAVATRVWERLARGGQDSNVLAPVLETLVPRRMSVGGDVEPSALGRVTASNWVYRVLGWTLAERLASQPIDFDGRKVEFRLDTRGDLIAWDDVITLPLRNGTVARGMIRISLGIKTLRGIGDLVCIPQVSFSRLVDKLPKVKQVWIEHGRSAGGTALLKLPVSARRADGGWEHFFRDYSGAIVEECGLSPIPWGETVLTEHPDRVRASRSVNWSHPLGTGVGTRAYLRLMDHVTKVFDVKPVAYLPTKIKVQHDDAIDKERISPDSLDAAVSSAGFERLRIVHLSARSAMRERVRGELEKYGQEGAARLLPDVGLPQPLTPRTEVVSYDVAPLLQHGRTDRSGLLAAAPLLGPEAGTLVLAVVDTEYENGGDQPDDAKPVLRQALAKLGVTSQFIAFPPGSDGSLPAAKRSAPDAEPVDQMDYPLVAAIRDLLRGGGLTDGRLARAVTLTPFPLDRSAWLLGVHVRIQTTSRKTNGTNGRPLLVSVLVAAHAHTDPLQPWDFRIYVPGRGWLRHAAGLSVFHAGSIGTPIVNYQGAFADLRGFVDSALSELPGNDPVVVMTNAEATRRVWSGLTDTRLGEGTLPGDSLPASRDIAVVRVGTEDATVPRPVNHTDGRQPDKDPGKPTSPRNRLYELVGDDGTHSWLLGQASRTFNSGSKGRVGADFTRFTLPPSRQKEQGNNWHAFTGTEFVAARSGLFDEETVVALTARLCAQPLSWDSRTRQPVLLHMADAADRTHPGYRTEQQDGETSE</sequence>
<evidence type="ECO:0000259" key="2">
    <source>
        <dbReference type="Pfam" id="PF13032"/>
    </source>
</evidence>
<evidence type="ECO:0000259" key="4">
    <source>
        <dbReference type="Pfam" id="PF18157"/>
    </source>
</evidence>
<keyword evidence="6" id="KW-1185">Reference proteome</keyword>
<feature type="region of interest" description="Disordered" evidence="1">
    <location>
        <begin position="693"/>
        <end position="721"/>
    </location>
</feature>
<dbReference type="Proteomes" id="UP001143474">
    <property type="component" value="Unassembled WGS sequence"/>
</dbReference>
<evidence type="ECO:0000313" key="5">
    <source>
        <dbReference type="EMBL" id="GLK08229.1"/>
    </source>
</evidence>
<evidence type="ECO:0000259" key="3">
    <source>
        <dbReference type="Pfam" id="PF13111"/>
    </source>
</evidence>
<protein>
    <recommendedName>
        <fullName evidence="7">DUF3893 domain-containing protein</fullName>
    </recommendedName>
</protein>
<organism evidence="5 6">
    <name type="scientific">Streptosporangium carneum</name>
    <dbReference type="NCBI Taxonomy" id="47481"/>
    <lineage>
        <taxon>Bacteria</taxon>
        <taxon>Bacillati</taxon>
        <taxon>Actinomycetota</taxon>
        <taxon>Actinomycetes</taxon>
        <taxon>Streptosporangiales</taxon>
        <taxon>Streptosporangiaceae</taxon>
        <taxon>Streptosporangium</taxon>
    </lineage>
</organism>
<dbReference type="InterPro" id="IPR024996">
    <property type="entry name" value="RNaseH_pPIWI_RE"/>
</dbReference>
<proteinExistence type="predicted"/>
<feature type="domain" description="Prokaryotic pPIWI-RE MID" evidence="4">
    <location>
        <begin position="444"/>
        <end position="532"/>
    </location>
</feature>
<evidence type="ECO:0000256" key="1">
    <source>
        <dbReference type="SAM" id="MobiDB-lite"/>
    </source>
</evidence>
<name>A0A9W6MBE4_9ACTN</name>
<dbReference type="AlphaFoldDB" id="A0A9W6MBE4"/>
<dbReference type="RefSeq" id="WP_271216734.1">
    <property type="nucleotide sequence ID" value="NZ_BAAAVD010000044.1"/>
</dbReference>
<feature type="domain" description="pPIWI-RE module N-terminal" evidence="3">
    <location>
        <begin position="6"/>
        <end position="360"/>
    </location>
</feature>
<accession>A0A9W6MBE4</accession>
<dbReference type="InterPro" id="IPR040496">
    <property type="entry name" value="MID_pPIWI_RE"/>
</dbReference>
<evidence type="ECO:0008006" key="7">
    <source>
        <dbReference type="Google" id="ProtNLM"/>
    </source>
</evidence>
<feature type="domain" description="pPIWI-RE RNaseH" evidence="2">
    <location>
        <begin position="552"/>
        <end position="829"/>
    </location>
</feature>
<feature type="compositionally biased region" description="Basic and acidic residues" evidence="1">
    <location>
        <begin position="702"/>
        <end position="714"/>
    </location>
</feature>
<gene>
    <name evidence="5" type="ORF">GCM10017600_16340</name>
</gene>
<dbReference type="InterPro" id="IPR025085">
    <property type="entry name" value="pPIWI_RE_X"/>
</dbReference>
<dbReference type="EMBL" id="BSEV01000002">
    <property type="protein sequence ID" value="GLK08229.1"/>
    <property type="molecule type" value="Genomic_DNA"/>
</dbReference>
<dbReference type="Pfam" id="PF13111">
    <property type="entry name" value="pPIWI_RE_X"/>
    <property type="match status" value="1"/>
</dbReference>
<reference evidence="5" key="2">
    <citation type="submission" date="2023-01" db="EMBL/GenBank/DDBJ databases">
        <authorList>
            <person name="Sun Q."/>
            <person name="Evtushenko L."/>
        </authorList>
    </citation>
    <scope>NUCLEOTIDE SEQUENCE</scope>
    <source>
        <strain evidence="5">VKM Ac-2007</strain>
    </source>
</reference>
<feature type="region of interest" description="Disordered" evidence="1">
    <location>
        <begin position="822"/>
        <end position="842"/>
    </location>
</feature>